<dbReference type="GO" id="GO:0051028">
    <property type="term" value="P:mRNA transport"/>
    <property type="evidence" value="ECO:0007669"/>
    <property type="project" value="UniProtKB-KW"/>
</dbReference>
<feature type="domain" description="Peptidase S59" evidence="13">
    <location>
        <begin position="763"/>
        <end position="905"/>
    </location>
</feature>
<dbReference type="Pfam" id="PF21240">
    <property type="entry name" value="Nup98_GLEBS"/>
    <property type="match status" value="1"/>
</dbReference>
<accession>A0A5E4N1I1</accession>
<evidence type="ECO:0000256" key="12">
    <source>
        <dbReference type="SAM" id="MobiDB-lite"/>
    </source>
</evidence>
<dbReference type="GO" id="GO:0044614">
    <property type="term" value="C:nuclear pore cytoplasmic filaments"/>
    <property type="evidence" value="ECO:0007669"/>
    <property type="project" value="TreeGrafter"/>
</dbReference>
<keyword evidence="15" id="KW-1185">Reference proteome</keyword>
<dbReference type="Proteomes" id="UP000325440">
    <property type="component" value="Unassembled WGS sequence"/>
</dbReference>
<dbReference type="InterPro" id="IPR036903">
    <property type="entry name" value="Nup98_auto-Pept-S59_dom_sf"/>
</dbReference>
<evidence type="ECO:0000256" key="7">
    <source>
        <dbReference type="ARBA" id="ARBA00022816"/>
    </source>
</evidence>
<evidence type="ECO:0000256" key="1">
    <source>
        <dbReference type="ARBA" id="ARBA00004567"/>
    </source>
</evidence>
<dbReference type="Pfam" id="PF12110">
    <property type="entry name" value="Nup96"/>
    <property type="match status" value="1"/>
</dbReference>
<dbReference type="PROSITE" id="PS51434">
    <property type="entry name" value="NUP_C"/>
    <property type="match status" value="1"/>
</dbReference>
<keyword evidence="6" id="KW-0068">Autocatalytic cleavage</keyword>
<dbReference type="InterPro" id="IPR007230">
    <property type="entry name" value="Nup98_auto-Pept-S59_dom"/>
</dbReference>
<dbReference type="Pfam" id="PF13634">
    <property type="entry name" value="Nucleoporin_FG"/>
    <property type="match status" value="3"/>
</dbReference>
<evidence type="ECO:0000313" key="15">
    <source>
        <dbReference type="Proteomes" id="UP000325440"/>
    </source>
</evidence>
<keyword evidence="10" id="KW-0906">Nuclear pore complex</keyword>
<evidence type="ECO:0000256" key="2">
    <source>
        <dbReference type="ARBA" id="ARBA00004620"/>
    </source>
</evidence>
<dbReference type="GO" id="GO:0000973">
    <property type="term" value="P:post-transcriptional tethering of RNA polymerase II gene DNA at nuclear periphery"/>
    <property type="evidence" value="ECO:0007669"/>
    <property type="project" value="TreeGrafter"/>
</dbReference>
<sequence length="1797" mass="197384">MFGSGSGAFSGGAGNTSGFGQSAFGKPATPAVFGQSNTSLFNQTTQPNTGLFGANAAAPAFGQTPTAQPTFGGFNTGGTSLFGTPTATPGSSGGLFGQQNASMVGNTGGGLFGTSNPNTSFGQAKPVGSGFSFGAPAAQPTGNIFGTPQTSTANTGMFGASTAGTFGASSGFGATSTGGTPIKFNSVTGTDTMVKNGVNQTINTRHQSITVMKEYESKIFEELRFEDYCVNRKVGQQGAVGSGLFGSPKTLFGSTATTSTGLFGTNDNKQLFGTASTTPALGGFGNPTTSNVFGTQNSIFGKPQQTTPAFGTQTSTQSFGMNTTQPSIFGSNTAQTSKPFGVASPQTNLFGSTAPSTFGTQTPGFGQAGFGQPNQTNLFGQNKPAFGLGSTQTTTGFGFGTNTSTSANGLFGSKPANTGFQIATPAFGTNNAFGTTPTAQPTTSSLFGSNAFNKAPTTSLFNQSANQQTGVFNNATKPGGLFGQGTQGTGLFGSSNTNAFGTGGTSFFGNNTQSTGIGLFGNTNSSQLSTNQSSQSNQLQLQLDTLKAMPYGDSPLFKRFYKDVSKVDDLSLVRSQNISLEKFGSYKVSPIPTPKSTPTIRRNFPQFNRKSLFDGLDESPPSIKNQDKADSVLLFNITSPRSSCKKLNLKKESNDSTKLQNRNSIVMHTKPLAKLEQYFSYKQGSPGEGGSQQVDLSINEENDTIAQLQRNKQNSLNSSKGTEANDTYKNDNNNTVILDNQETSIDSNVLVEEDHPTGIKLKRVGYYTIPPLNELVEILDDNGLCIVDGFTIGRYDYGNVYFPDRFNVSGLDLDSIVHIRHREIIIYQDDETKPPLGEGLNRKATVTLDRVWPNDKTSKEPITNPDRIAATNFVAKLQRACVKLGTQFIDYRSDTGSWVFNVEHFSKYALIDSDDDEEEKVVNLVELDVDPKTLTKTVTQKPKVITKQTEIASPKQNQVIKPLLDLSMGLDRAQSPHQYLLKSNIQLPAMNPSAGDSHIMHYYDGKENSINVTAQISQNMNLQTHKIQCMKASFDDIFYDEIEPMELDDDTYGQKDKFEDKLEKILETIPEYIISVSPKNREILSKSKALITPINNQGSPKFFISKQKKKVQAVEVLKPILTAPLQAQRFSLKYNPNIRLPFEVKFKNSCNFSKLALINTSSFKVPWSNNLTFLTLNTKSKERFLTSKRLDISHLSTELSGRGHDECSPTIVQKIQIVTPNQTETFIELMTEHLQICMLNSNCDTESKNIPYFYPKSGVEALHSHCSLVAHFSELSEEERYAHVWELIKALWGDSETANVTNSPQEHSYNMARRQGVSDWLEALLEKTMDFNTNENTSRKIFNLVSVHKIMEACDLAISSNECNLAMLLAQLGSENSIRCCIQRQLWQWCSSKADLFIDIDHLKLYTMISGKPLFDSNQGIINVCENLDWVRAFALHLWYIQPPSGTIKDALDCYENAYEGEDFYACKPYKTYNNDSAVDIDDQFATYDVCYHLLKLYTNSSYEIYKIVNPLTHTPDPLDFNFSWLLYNTLQSLGYTQMPDIYASQLHTNFAAQLVSHGLWQWAVFVLLHINDEELRERLIEDTVGRNVELPVCNNYEIVLSEKEIFVLNKLKINEGIIYNAKAILAMTKYKYLEATICYLKAKNWQDAHNVLVSHLLADYILQKDGKITLTYLLDWLTEGSKVEGSLPNTMLDSLTLLEYLKLNNTINKMSAEKSISYIASLCERIVCFSENTSEERMIKTEVSSSIALQIGKLISKLDAENYKILKSLLSTLNSKLTLAEDYTLDELVLAISHYI</sequence>
<gene>
    <name evidence="14" type="ORF">CINCED_3A011775</name>
</gene>
<protein>
    <recommendedName>
        <fullName evidence="4">Nuclear pore complex protein Nup98-Nup96</fullName>
    </recommendedName>
</protein>
<evidence type="ECO:0000256" key="5">
    <source>
        <dbReference type="ARBA" id="ARBA00022448"/>
    </source>
</evidence>
<comment type="similarity">
    <text evidence="3">Belongs to the nucleoporin GLFG family.</text>
</comment>
<reference evidence="14 15" key="1">
    <citation type="submission" date="2019-08" db="EMBL/GenBank/DDBJ databases">
        <authorList>
            <person name="Alioto T."/>
            <person name="Alioto T."/>
            <person name="Gomez Garrido J."/>
        </authorList>
    </citation>
    <scope>NUCLEOTIDE SEQUENCE [LARGE SCALE GENOMIC DNA]</scope>
</reference>
<dbReference type="GO" id="GO:0006606">
    <property type="term" value="P:protein import into nucleus"/>
    <property type="evidence" value="ECO:0007669"/>
    <property type="project" value="TreeGrafter"/>
</dbReference>
<evidence type="ECO:0000256" key="9">
    <source>
        <dbReference type="ARBA" id="ARBA00023010"/>
    </source>
</evidence>
<organism evidence="14 15">
    <name type="scientific">Cinara cedri</name>
    <dbReference type="NCBI Taxonomy" id="506608"/>
    <lineage>
        <taxon>Eukaryota</taxon>
        <taxon>Metazoa</taxon>
        <taxon>Ecdysozoa</taxon>
        <taxon>Arthropoda</taxon>
        <taxon>Hexapoda</taxon>
        <taxon>Insecta</taxon>
        <taxon>Pterygota</taxon>
        <taxon>Neoptera</taxon>
        <taxon>Paraneoptera</taxon>
        <taxon>Hemiptera</taxon>
        <taxon>Sternorrhyncha</taxon>
        <taxon>Aphidomorpha</taxon>
        <taxon>Aphidoidea</taxon>
        <taxon>Aphididae</taxon>
        <taxon>Lachninae</taxon>
        <taxon>Cinara</taxon>
    </lineage>
</organism>
<keyword evidence="8" id="KW-0653">Protein transport</keyword>
<evidence type="ECO:0000256" key="4">
    <source>
        <dbReference type="ARBA" id="ARBA00013472"/>
    </source>
</evidence>
<dbReference type="GO" id="GO:0008139">
    <property type="term" value="F:nuclear localization sequence binding"/>
    <property type="evidence" value="ECO:0007669"/>
    <property type="project" value="TreeGrafter"/>
</dbReference>
<evidence type="ECO:0000256" key="6">
    <source>
        <dbReference type="ARBA" id="ARBA00022813"/>
    </source>
</evidence>
<dbReference type="InterPro" id="IPR021967">
    <property type="entry name" value="Nup98_C"/>
</dbReference>
<dbReference type="SUPFAM" id="SSF82215">
    <property type="entry name" value="C-terminal autoproteolytic domain of nucleoporin nup98"/>
    <property type="match status" value="1"/>
</dbReference>
<dbReference type="FunFam" id="1.10.10.2360:FF:000001">
    <property type="entry name" value="Nuclear pore complex protein Nup98-Nup96"/>
    <property type="match status" value="1"/>
</dbReference>
<keyword evidence="11" id="KW-0539">Nucleus</keyword>
<evidence type="ECO:0000259" key="13">
    <source>
        <dbReference type="PROSITE" id="PS51434"/>
    </source>
</evidence>
<dbReference type="Gene3D" id="1.10.10.2360">
    <property type="match status" value="1"/>
</dbReference>
<evidence type="ECO:0000256" key="11">
    <source>
        <dbReference type="ARBA" id="ARBA00023242"/>
    </source>
</evidence>
<evidence type="ECO:0000256" key="10">
    <source>
        <dbReference type="ARBA" id="ARBA00023132"/>
    </source>
</evidence>
<dbReference type="Gene3D" id="3.30.1610.10">
    <property type="entry name" value="Peptidase S59, nucleoporin"/>
    <property type="match status" value="1"/>
</dbReference>
<proteinExistence type="inferred from homology"/>
<keyword evidence="5" id="KW-0813">Transport</keyword>
<keyword evidence="9" id="KW-0811">Translocation</keyword>
<dbReference type="InterPro" id="IPR025574">
    <property type="entry name" value="Nucleoporin_FG_rpt"/>
</dbReference>
<dbReference type="GO" id="GO:0017056">
    <property type="term" value="F:structural constituent of nuclear pore"/>
    <property type="evidence" value="ECO:0007669"/>
    <property type="project" value="InterPro"/>
</dbReference>
<dbReference type="EMBL" id="CABPRJ010001426">
    <property type="protein sequence ID" value="VVC35529.1"/>
    <property type="molecule type" value="Genomic_DNA"/>
</dbReference>
<dbReference type="PANTHER" id="PTHR23198:SF6">
    <property type="entry name" value="NUCLEAR PORE COMPLEX PROTEIN NUP98-NUP96"/>
    <property type="match status" value="1"/>
</dbReference>
<keyword evidence="7" id="KW-0509">mRNA transport</keyword>
<dbReference type="PANTHER" id="PTHR23198">
    <property type="entry name" value="NUCLEOPORIN"/>
    <property type="match status" value="1"/>
</dbReference>
<evidence type="ECO:0000313" key="14">
    <source>
        <dbReference type="EMBL" id="VVC35529.1"/>
    </source>
</evidence>
<dbReference type="Gene3D" id="1.25.40.690">
    <property type="match status" value="1"/>
</dbReference>
<dbReference type="GO" id="GO:0003723">
    <property type="term" value="F:RNA binding"/>
    <property type="evidence" value="ECO:0007669"/>
    <property type="project" value="TreeGrafter"/>
</dbReference>
<dbReference type="GO" id="GO:0006405">
    <property type="term" value="P:RNA export from nucleus"/>
    <property type="evidence" value="ECO:0007669"/>
    <property type="project" value="TreeGrafter"/>
</dbReference>
<dbReference type="OrthoDB" id="3797628at2759"/>
<dbReference type="Pfam" id="PF04096">
    <property type="entry name" value="Nucleoporin2"/>
    <property type="match status" value="1"/>
</dbReference>
<dbReference type="GO" id="GO:0031965">
    <property type="term" value="C:nuclear membrane"/>
    <property type="evidence" value="ECO:0007669"/>
    <property type="project" value="UniProtKB-SubCell"/>
</dbReference>
<dbReference type="GO" id="GO:0034398">
    <property type="term" value="P:telomere tethering at nuclear periphery"/>
    <property type="evidence" value="ECO:0007669"/>
    <property type="project" value="TreeGrafter"/>
</dbReference>
<evidence type="ECO:0000256" key="3">
    <source>
        <dbReference type="ARBA" id="ARBA00008926"/>
    </source>
</evidence>
<feature type="region of interest" description="Disordered" evidence="12">
    <location>
        <begin position="711"/>
        <end position="734"/>
    </location>
</feature>
<name>A0A5E4N1I1_9HEMI</name>
<dbReference type="InterPro" id="IPR037665">
    <property type="entry name" value="Nucleoporin_S59-like"/>
</dbReference>
<comment type="subcellular location">
    <subcellularLocation>
        <location evidence="2">Nucleus membrane</location>
        <topology evidence="2">Peripheral membrane protein</topology>
        <orientation evidence="2">Nucleoplasmic side</orientation>
    </subcellularLocation>
    <subcellularLocation>
        <location evidence="1">Nucleus</location>
        <location evidence="1">Nuclear pore complex</location>
    </subcellularLocation>
</comment>
<evidence type="ECO:0000256" key="8">
    <source>
        <dbReference type="ARBA" id="ARBA00022927"/>
    </source>
</evidence>